<dbReference type="EMBL" id="PDOA01000025">
    <property type="protein sequence ID" value="PWC26769.1"/>
    <property type="molecule type" value="Genomic_DNA"/>
</dbReference>
<keyword evidence="2" id="KW-1185">Reference proteome</keyword>
<proteinExistence type="predicted"/>
<comment type="caution">
    <text evidence="1">The sequence shown here is derived from an EMBL/GenBank/DDBJ whole genome shotgun (WGS) entry which is preliminary data.</text>
</comment>
<organism evidence="1 2">
    <name type="scientific">Teichococcus aestuarii</name>
    <dbReference type="NCBI Taxonomy" id="568898"/>
    <lineage>
        <taxon>Bacteria</taxon>
        <taxon>Pseudomonadati</taxon>
        <taxon>Pseudomonadota</taxon>
        <taxon>Alphaproteobacteria</taxon>
        <taxon>Acetobacterales</taxon>
        <taxon>Roseomonadaceae</taxon>
        <taxon>Roseomonas</taxon>
    </lineage>
</organism>
<dbReference type="Proteomes" id="UP000245048">
    <property type="component" value="Unassembled WGS sequence"/>
</dbReference>
<accession>A0A2U1UYM8</accession>
<evidence type="ECO:0008006" key="3">
    <source>
        <dbReference type="Google" id="ProtNLM"/>
    </source>
</evidence>
<evidence type="ECO:0000313" key="1">
    <source>
        <dbReference type="EMBL" id="PWC26769.1"/>
    </source>
</evidence>
<dbReference type="SUPFAM" id="SSF56954">
    <property type="entry name" value="Outer membrane efflux proteins (OEP)"/>
    <property type="match status" value="1"/>
</dbReference>
<sequence>MVASLAAIPAMAFGQDARAPAGSVTIISPKQAVEAALALSPALRGAGAAQQAARSDALQARLRPNPELRGTFENFGGVGGRGDYRGGRALETTIGIAQRIEC</sequence>
<name>A0A2U1UYM8_9PROT</name>
<protein>
    <recommendedName>
        <fullName evidence="3">Transporter</fullName>
    </recommendedName>
</protein>
<dbReference type="AlphaFoldDB" id="A0A2U1UYM8"/>
<dbReference type="Gene3D" id="1.20.1600.10">
    <property type="entry name" value="Outer membrane efflux proteins (OEP)"/>
    <property type="match status" value="1"/>
</dbReference>
<evidence type="ECO:0000313" key="2">
    <source>
        <dbReference type="Proteomes" id="UP000245048"/>
    </source>
</evidence>
<gene>
    <name evidence="1" type="ORF">CR165_21610</name>
</gene>
<reference evidence="2" key="1">
    <citation type="submission" date="2017-10" db="EMBL/GenBank/DDBJ databases">
        <authorList>
            <person name="Toshchakov S.V."/>
            <person name="Goeva M.A."/>
        </authorList>
    </citation>
    <scope>NUCLEOTIDE SEQUENCE [LARGE SCALE GENOMIC DNA]</scope>
    <source>
        <strain evidence="2">JR1/69-1-13</strain>
    </source>
</reference>